<dbReference type="Proteomes" id="UP000007015">
    <property type="component" value="Chromosome 8"/>
</dbReference>
<reference evidence="2 3" key="1">
    <citation type="journal article" date="2005" name="PLoS Biol.">
        <title>The genomes of Oryza sativa: a history of duplications.</title>
        <authorList>
            <person name="Yu J."/>
            <person name="Wang J."/>
            <person name="Lin W."/>
            <person name="Li S."/>
            <person name="Li H."/>
            <person name="Zhou J."/>
            <person name="Ni P."/>
            <person name="Dong W."/>
            <person name="Hu S."/>
            <person name="Zeng C."/>
            <person name="Zhang J."/>
            <person name="Zhang Y."/>
            <person name="Li R."/>
            <person name="Xu Z."/>
            <person name="Li S."/>
            <person name="Li X."/>
            <person name="Zheng H."/>
            <person name="Cong L."/>
            <person name="Lin L."/>
            <person name="Yin J."/>
            <person name="Geng J."/>
            <person name="Li G."/>
            <person name="Shi J."/>
            <person name="Liu J."/>
            <person name="Lv H."/>
            <person name="Li J."/>
            <person name="Wang J."/>
            <person name="Deng Y."/>
            <person name="Ran L."/>
            <person name="Shi X."/>
            <person name="Wang X."/>
            <person name="Wu Q."/>
            <person name="Li C."/>
            <person name="Ren X."/>
            <person name="Wang J."/>
            <person name="Wang X."/>
            <person name="Li D."/>
            <person name="Liu D."/>
            <person name="Zhang X."/>
            <person name="Ji Z."/>
            <person name="Zhao W."/>
            <person name="Sun Y."/>
            <person name="Zhang Z."/>
            <person name="Bao J."/>
            <person name="Han Y."/>
            <person name="Dong L."/>
            <person name="Ji J."/>
            <person name="Chen P."/>
            <person name="Wu S."/>
            <person name="Liu J."/>
            <person name="Xiao Y."/>
            <person name="Bu D."/>
            <person name="Tan J."/>
            <person name="Yang L."/>
            <person name="Ye C."/>
            <person name="Zhang J."/>
            <person name="Xu J."/>
            <person name="Zhou Y."/>
            <person name="Yu Y."/>
            <person name="Zhang B."/>
            <person name="Zhuang S."/>
            <person name="Wei H."/>
            <person name="Liu B."/>
            <person name="Lei M."/>
            <person name="Yu H."/>
            <person name="Li Y."/>
            <person name="Xu H."/>
            <person name="Wei S."/>
            <person name="He X."/>
            <person name="Fang L."/>
            <person name="Zhang Z."/>
            <person name="Zhang Y."/>
            <person name="Huang X."/>
            <person name="Su Z."/>
            <person name="Tong W."/>
            <person name="Li J."/>
            <person name="Tong Z."/>
            <person name="Li S."/>
            <person name="Ye J."/>
            <person name="Wang L."/>
            <person name="Fang L."/>
            <person name="Lei T."/>
            <person name="Chen C."/>
            <person name="Chen H."/>
            <person name="Xu Z."/>
            <person name="Li H."/>
            <person name="Huang H."/>
            <person name="Zhang F."/>
            <person name="Xu H."/>
            <person name="Li N."/>
            <person name="Zhao C."/>
            <person name="Li S."/>
            <person name="Dong L."/>
            <person name="Huang Y."/>
            <person name="Li L."/>
            <person name="Xi Y."/>
            <person name="Qi Q."/>
            <person name="Li W."/>
            <person name="Zhang B."/>
            <person name="Hu W."/>
            <person name="Zhang Y."/>
            <person name="Tian X."/>
            <person name="Jiao Y."/>
            <person name="Liang X."/>
            <person name="Jin J."/>
            <person name="Gao L."/>
            <person name="Zheng W."/>
            <person name="Hao B."/>
            <person name="Liu S."/>
            <person name="Wang W."/>
            <person name="Yuan L."/>
            <person name="Cao M."/>
            <person name="McDermott J."/>
            <person name="Samudrala R."/>
            <person name="Wang J."/>
            <person name="Wong G.K."/>
            <person name="Yang H."/>
        </authorList>
    </citation>
    <scope>NUCLEOTIDE SEQUENCE [LARGE SCALE GENOMIC DNA]</scope>
    <source>
        <strain evidence="3">cv. 93-11</strain>
    </source>
</reference>
<dbReference type="PANTHER" id="PTHR33075">
    <property type="entry name" value="OS02G0499800 PROTEIN"/>
    <property type="match status" value="1"/>
</dbReference>
<dbReference type="EMBL" id="CM000133">
    <property type="protein sequence ID" value="EAZ06857.1"/>
    <property type="molecule type" value="Genomic_DNA"/>
</dbReference>
<keyword evidence="3" id="KW-1185">Reference proteome</keyword>
<gene>
    <name evidence="2" type="ORF">OsI_29092</name>
</gene>
<dbReference type="InterPro" id="IPR056018">
    <property type="entry name" value="DUF7597"/>
</dbReference>
<sequence>MVTPSPPGGWDFSPGDRIHDEVFSRFSSPVHFSRFFSRRPFRLVVDFPRASFRLCSSSVGIALRACIGGSPGDLFDCHQKDRSYSFLVCSKAVGIWIYNLCSFICKDFHARFHLWRDGGPNWQKEWMLWCAEQNSEWTLVSRKSKKFDSVHSHSRKSYIKTVIAAKPINPPKFSSSKLLNLSKVSAAKLINPPKVSAVNKSSNFKRPTTGSSKGPISNAESLNVVPVKSVFDRLRFPEIAAGKAPACDQGGSDPPFKAANQDMAIVKRPMIPPFCDRCLMHGHREFECVNRVRCASCHKLDHRALACWNKKKAQVWRPKKNSMPAAKKSIVERAVLGKEIICFKNQGSPSSSSQQLQSAPLLLLTSSPSAPMAVVNPDPAFFLPPTLQLLEPWDHQLERADLCLQEDPPKRNEGMAVACIEPPPTPEQYEGFRHLVINYVQNVLGYHVLEASCHPIEFMYVRVASALLRDTLIAGGPYEVDNQFMLRFVPHDLTSSCRNSPFTSEGWTMFLDFPLDFKTPAIIDKAVSLFGKVIKVQLDDNLPAPQVDAFGDNMEEDAPAIQQNSQPLSAISLVAGNLNVMLQSQGSITLEQLMQPRFLVNPFFWKMLNALNAALSSWEDYVPKPQVTSAFSLLPLSPQWSRAVGPSQELQIISYSLPITYIIQFALLAPVLLVTEVEQAEGDLGHEYMNEAHMFEDAEMVEPISCVLPEQQVLPQDPFHQSASSCLPSLKKSRKTKAKTVAIVDTDRRRSSRINKLTGGYMSPDPKQGVGKPRGKSAKRLKLLAEQSGIISSLHPLPPEFFETDDNSDSESPPIECSIQMLQTMGTNLCGLKENEVSAQVLTTPAGLGSGSAATSTQLP</sequence>
<evidence type="ECO:0000313" key="3">
    <source>
        <dbReference type="Proteomes" id="UP000007015"/>
    </source>
</evidence>
<evidence type="ECO:0000313" key="2">
    <source>
        <dbReference type="EMBL" id="EAZ06857.1"/>
    </source>
</evidence>
<dbReference type="Gramene" id="BGIOSGA028597-TA">
    <property type="protein sequence ID" value="BGIOSGA028597-PA"/>
    <property type="gene ID" value="BGIOSGA028597"/>
</dbReference>
<name>A2YUU6_ORYSI</name>
<proteinExistence type="predicted"/>
<organism evidence="2 3">
    <name type="scientific">Oryza sativa subsp. indica</name>
    <name type="common">Rice</name>
    <dbReference type="NCBI Taxonomy" id="39946"/>
    <lineage>
        <taxon>Eukaryota</taxon>
        <taxon>Viridiplantae</taxon>
        <taxon>Streptophyta</taxon>
        <taxon>Embryophyta</taxon>
        <taxon>Tracheophyta</taxon>
        <taxon>Spermatophyta</taxon>
        <taxon>Magnoliopsida</taxon>
        <taxon>Liliopsida</taxon>
        <taxon>Poales</taxon>
        <taxon>Poaceae</taxon>
        <taxon>BOP clade</taxon>
        <taxon>Oryzoideae</taxon>
        <taxon>Oryzeae</taxon>
        <taxon>Oryzinae</taxon>
        <taxon>Oryza</taxon>
        <taxon>Oryza sativa</taxon>
    </lineage>
</organism>
<feature type="domain" description="DUF7597" evidence="1">
    <location>
        <begin position="378"/>
        <end position="501"/>
    </location>
</feature>
<dbReference type="Pfam" id="PF24530">
    <property type="entry name" value="DUF7597"/>
    <property type="match status" value="1"/>
</dbReference>
<dbReference type="OMA" id="HRALACW"/>
<dbReference type="HOGENOM" id="CLU_399781_0_0_1"/>
<protein>
    <recommendedName>
        <fullName evidence="1">DUF7597 domain-containing protein</fullName>
    </recommendedName>
</protein>
<dbReference type="AlphaFoldDB" id="A2YUU6"/>
<evidence type="ECO:0000259" key="1">
    <source>
        <dbReference type="Pfam" id="PF24530"/>
    </source>
</evidence>
<dbReference type="PANTHER" id="PTHR33075:SF7">
    <property type="entry name" value="OS02G0303350 PROTEIN"/>
    <property type="match status" value="1"/>
</dbReference>
<accession>A2YUU6</accession>